<evidence type="ECO:0000259" key="4">
    <source>
        <dbReference type="Pfam" id="PF03466"/>
    </source>
</evidence>
<keyword evidence="2" id="KW-0805">Transcription regulation</keyword>
<dbReference type="InterPro" id="IPR005119">
    <property type="entry name" value="LysR_subst-bd"/>
</dbReference>
<feature type="domain" description="LysR substrate-binding" evidence="4">
    <location>
        <begin position="40"/>
        <end position="243"/>
    </location>
</feature>
<feature type="non-terminal residue" evidence="5">
    <location>
        <position position="1"/>
    </location>
</feature>
<comment type="caution">
    <text evidence="5">The sequence shown here is derived from an EMBL/GenBank/DDBJ whole genome shotgun (WGS) entry which is preliminary data.</text>
</comment>
<evidence type="ECO:0000256" key="3">
    <source>
        <dbReference type="ARBA" id="ARBA00023163"/>
    </source>
</evidence>
<organism evidence="5 6">
    <name type="scientific">Paenibacillus sepulcri</name>
    <dbReference type="NCBI Taxonomy" id="359917"/>
    <lineage>
        <taxon>Bacteria</taxon>
        <taxon>Bacillati</taxon>
        <taxon>Bacillota</taxon>
        <taxon>Bacilli</taxon>
        <taxon>Bacillales</taxon>
        <taxon>Paenibacillaceae</taxon>
        <taxon>Paenibacillus</taxon>
    </lineage>
</organism>
<reference evidence="5 6" key="1">
    <citation type="submission" date="2021-07" db="EMBL/GenBank/DDBJ databases">
        <title>Paenibacillus radiodurans sp. nov., isolated from the southeastern edge of Tengger Desert.</title>
        <authorList>
            <person name="Zhang G."/>
        </authorList>
    </citation>
    <scope>NUCLEOTIDE SEQUENCE [LARGE SCALE GENOMIC DNA]</scope>
    <source>
        <strain evidence="5 6">CCM 7311</strain>
    </source>
</reference>
<dbReference type="SUPFAM" id="SSF53850">
    <property type="entry name" value="Periplasmic binding protein-like II"/>
    <property type="match status" value="1"/>
</dbReference>
<accession>A0ABS7CFB9</accession>
<gene>
    <name evidence="5" type="ORF">K0U00_35210</name>
</gene>
<dbReference type="Proteomes" id="UP001519887">
    <property type="component" value="Unassembled WGS sequence"/>
</dbReference>
<proteinExistence type="inferred from homology"/>
<dbReference type="Gene3D" id="3.40.190.290">
    <property type="match status" value="1"/>
</dbReference>
<protein>
    <submittedName>
        <fullName evidence="5">LysR family transcriptional regulator</fullName>
    </submittedName>
</protein>
<dbReference type="Pfam" id="PF03466">
    <property type="entry name" value="LysR_substrate"/>
    <property type="match status" value="1"/>
</dbReference>
<sequence>FFRTSRGVKLTAEGEALYQYIAQAYNFIQNGERRIAGMHQLAEGEIKIGAGDTLCKHVLLPHLAAFHEAYPSIKIQVTNRTTAETMTLLKQGEIDLGIVNMPASDKAVDVRELLRIEDCFIAGEAFRHLAARPMAWEELMEYPLMLLEKGSATRSYLDHFAERQGRQVKPEIELGSVDLLVEFARRGLGIAYVVKTFITGELRAGQLHEIQLKKPTPPRGIGLATLKDVPLTAAAVTFIQRIQMAQPVEGA</sequence>
<name>A0ABS7CFB9_9BACL</name>
<dbReference type="PANTHER" id="PTHR30126:SF64">
    <property type="entry name" value="HTH-TYPE TRANSCRIPTIONAL REGULATOR CITR"/>
    <property type="match status" value="1"/>
</dbReference>
<evidence type="ECO:0000256" key="1">
    <source>
        <dbReference type="ARBA" id="ARBA00009437"/>
    </source>
</evidence>
<evidence type="ECO:0000313" key="6">
    <source>
        <dbReference type="Proteomes" id="UP001519887"/>
    </source>
</evidence>
<dbReference type="CDD" id="cd05466">
    <property type="entry name" value="PBP2_LTTR_substrate"/>
    <property type="match status" value="1"/>
</dbReference>
<dbReference type="PANTHER" id="PTHR30126">
    <property type="entry name" value="HTH-TYPE TRANSCRIPTIONAL REGULATOR"/>
    <property type="match status" value="1"/>
</dbReference>
<dbReference type="EMBL" id="JAHZIK010001583">
    <property type="protein sequence ID" value="MBW7459316.1"/>
    <property type="molecule type" value="Genomic_DNA"/>
</dbReference>
<comment type="similarity">
    <text evidence="1">Belongs to the LysR transcriptional regulatory family.</text>
</comment>
<keyword evidence="3" id="KW-0804">Transcription</keyword>
<evidence type="ECO:0000256" key="2">
    <source>
        <dbReference type="ARBA" id="ARBA00023015"/>
    </source>
</evidence>
<keyword evidence="6" id="KW-1185">Reference proteome</keyword>
<evidence type="ECO:0000313" key="5">
    <source>
        <dbReference type="EMBL" id="MBW7459316.1"/>
    </source>
</evidence>